<protein>
    <submittedName>
        <fullName evidence="1">Nuclear transport factor 2 family protein</fullName>
    </submittedName>
</protein>
<evidence type="ECO:0000313" key="2">
    <source>
        <dbReference type="Proteomes" id="UP001595444"/>
    </source>
</evidence>
<dbReference type="SUPFAM" id="SSF54427">
    <property type="entry name" value="NTF2-like"/>
    <property type="match status" value="1"/>
</dbReference>
<dbReference type="EMBL" id="JBHRSL010000002">
    <property type="protein sequence ID" value="MFC3050792.1"/>
    <property type="molecule type" value="Genomic_DNA"/>
</dbReference>
<gene>
    <name evidence="1" type="ORF">ACFOKA_02625</name>
</gene>
<organism evidence="1 2">
    <name type="scientific">Kordiimonas pumila</name>
    <dbReference type="NCBI Taxonomy" id="2161677"/>
    <lineage>
        <taxon>Bacteria</taxon>
        <taxon>Pseudomonadati</taxon>
        <taxon>Pseudomonadota</taxon>
        <taxon>Alphaproteobacteria</taxon>
        <taxon>Kordiimonadales</taxon>
        <taxon>Kordiimonadaceae</taxon>
        <taxon>Kordiimonas</taxon>
    </lineage>
</organism>
<keyword evidence="2" id="KW-1185">Reference proteome</keyword>
<reference evidence="2" key="1">
    <citation type="journal article" date="2019" name="Int. J. Syst. Evol. Microbiol.">
        <title>The Global Catalogue of Microorganisms (GCM) 10K type strain sequencing project: providing services to taxonomists for standard genome sequencing and annotation.</title>
        <authorList>
            <consortium name="The Broad Institute Genomics Platform"/>
            <consortium name="The Broad Institute Genome Sequencing Center for Infectious Disease"/>
            <person name="Wu L."/>
            <person name="Ma J."/>
        </authorList>
    </citation>
    <scope>NUCLEOTIDE SEQUENCE [LARGE SCALE GENOMIC DNA]</scope>
    <source>
        <strain evidence="2">KCTC 62164</strain>
    </source>
</reference>
<dbReference type="Pfam" id="PF12893">
    <property type="entry name" value="Lumazine_bd_2"/>
    <property type="match status" value="1"/>
</dbReference>
<proteinExistence type="predicted"/>
<dbReference type="RefSeq" id="WP_194212594.1">
    <property type="nucleotide sequence ID" value="NZ_CP061205.1"/>
</dbReference>
<dbReference type="InterPro" id="IPR039437">
    <property type="entry name" value="FrzH/put_lumazine-bd"/>
</dbReference>
<evidence type="ECO:0000313" key="1">
    <source>
        <dbReference type="EMBL" id="MFC3050792.1"/>
    </source>
</evidence>
<name>A0ABV7D130_9PROT</name>
<accession>A0ABV7D130</accession>
<dbReference type="Gene3D" id="3.10.450.50">
    <property type="match status" value="1"/>
</dbReference>
<dbReference type="Proteomes" id="UP001595444">
    <property type="component" value="Unassembled WGS sequence"/>
</dbReference>
<dbReference type="InterPro" id="IPR032710">
    <property type="entry name" value="NTF2-like_dom_sf"/>
</dbReference>
<comment type="caution">
    <text evidence="1">The sequence shown here is derived from an EMBL/GenBank/DDBJ whole genome shotgun (WGS) entry which is preliminary data.</text>
</comment>
<sequence length="127" mass="13805">MADQQTESAVRAVIDEYAAACRAGSTARLKVIFAENALMSGYLGSQYLCGSTAPFLAYLENGTPPAKAGTPYTYEIPYLDCAVDVASVVMKEKGFMGMDFTNYFHLACVEGRWLIVSKTFHVDAVHS</sequence>